<evidence type="ECO:0008006" key="4">
    <source>
        <dbReference type="Google" id="ProtNLM"/>
    </source>
</evidence>
<proteinExistence type="predicted"/>
<dbReference type="AlphaFoldDB" id="A0A8J3WJ73"/>
<evidence type="ECO:0000256" key="1">
    <source>
        <dbReference type="SAM" id="SignalP"/>
    </source>
</evidence>
<keyword evidence="1" id="KW-0732">Signal</keyword>
<evidence type="ECO:0000313" key="2">
    <source>
        <dbReference type="EMBL" id="GIH92629.1"/>
    </source>
</evidence>
<feature type="chain" id="PRO_5038448316" description="Lipoprotein" evidence="1">
    <location>
        <begin position="22"/>
        <end position="230"/>
    </location>
</feature>
<organism evidence="2 3">
    <name type="scientific">Planobispora siamensis</name>
    <dbReference type="NCBI Taxonomy" id="936338"/>
    <lineage>
        <taxon>Bacteria</taxon>
        <taxon>Bacillati</taxon>
        <taxon>Actinomycetota</taxon>
        <taxon>Actinomycetes</taxon>
        <taxon>Streptosporangiales</taxon>
        <taxon>Streptosporangiaceae</taxon>
        <taxon>Planobispora</taxon>
    </lineage>
</organism>
<dbReference type="Proteomes" id="UP000619788">
    <property type="component" value="Unassembled WGS sequence"/>
</dbReference>
<feature type="signal peptide" evidence="1">
    <location>
        <begin position="1"/>
        <end position="21"/>
    </location>
</feature>
<keyword evidence="3" id="KW-1185">Reference proteome</keyword>
<sequence length="230" mass="25322">MKRSRAVFTLSAMLITTLTFGLTGCASPEFTYVRHDSGETYFKVPASWHAVDQETLSRFFTQGDPDSATAQLSKKLIWLAAYDAHAEPAVGHLYGLGSTDEPFVFVRVTTLLPEQRDMMSLNVMRDALLPVTESARQQALAIPGYPATDFELLADEVIQPGDGLQGVHVRFNYAIQGAGTHTFDLTAYLAADGQRLSTMLIRCSASCYRERAAEFDAIAQSFKVIKRPMG</sequence>
<gene>
    <name evidence="2" type="ORF">Psi01_32590</name>
</gene>
<evidence type="ECO:0000313" key="3">
    <source>
        <dbReference type="Proteomes" id="UP000619788"/>
    </source>
</evidence>
<reference evidence="2 3" key="1">
    <citation type="submission" date="2021-01" db="EMBL/GenBank/DDBJ databases">
        <title>Whole genome shotgun sequence of Planobispora siamensis NBRC 107568.</title>
        <authorList>
            <person name="Komaki H."/>
            <person name="Tamura T."/>
        </authorList>
    </citation>
    <scope>NUCLEOTIDE SEQUENCE [LARGE SCALE GENOMIC DNA]</scope>
    <source>
        <strain evidence="2 3">NBRC 107568</strain>
    </source>
</reference>
<dbReference type="EMBL" id="BOOJ01000028">
    <property type="protein sequence ID" value="GIH92629.1"/>
    <property type="molecule type" value="Genomic_DNA"/>
</dbReference>
<comment type="caution">
    <text evidence="2">The sequence shown here is derived from an EMBL/GenBank/DDBJ whole genome shotgun (WGS) entry which is preliminary data.</text>
</comment>
<protein>
    <recommendedName>
        <fullName evidence="4">Lipoprotein</fullName>
    </recommendedName>
</protein>
<accession>A0A8J3WJ73</accession>
<dbReference type="PROSITE" id="PS51257">
    <property type="entry name" value="PROKAR_LIPOPROTEIN"/>
    <property type="match status" value="1"/>
</dbReference>
<name>A0A8J3WJ73_9ACTN</name>